<proteinExistence type="predicted"/>
<protein>
    <submittedName>
        <fullName evidence="1">Uncharacterized protein</fullName>
    </submittedName>
</protein>
<name>A0A9P8TSZ5_9HYPO</name>
<dbReference type="Proteomes" id="UP000827724">
    <property type="component" value="Unassembled WGS sequence"/>
</dbReference>
<comment type="caution">
    <text evidence="1">The sequence shown here is derived from an EMBL/GenBank/DDBJ whole genome shotgun (WGS) entry which is preliminary data.</text>
</comment>
<organism evidence="1 2">
    <name type="scientific">Trichoderma cornu-damae</name>
    <dbReference type="NCBI Taxonomy" id="654480"/>
    <lineage>
        <taxon>Eukaryota</taxon>
        <taxon>Fungi</taxon>
        <taxon>Dikarya</taxon>
        <taxon>Ascomycota</taxon>
        <taxon>Pezizomycotina</taxon>
        <taxon>Sordariomycetes</taxon>
        <taxon>Hypocreomycetidae</taxon>
        <taxon>Hypocreales</taxon>
        <taxon>Hypocreaceae</taxon>
        <taxon>Trichoderma</taxon>
    </lineage>
</organism>
<reference evidence="1" key="1">
    <citation type="submission" date="2021-08" db="EMBL/GenBank/DDBJ databases">
        <title>Chromosome-Level Trichoderma cornu-damae using Hi-C Data.</title>
        <authorList>
            <person name="Kim C.S."/>
        </authorList>
    </citation>
    <scope>NUCLEOTIDE SEQUENCE</scope>
    <source>
        <strain evidence="1">KA19-0412C</strain>
    </source>
</reference>
<gene>
    <name evidence="1" type="ORF">Trco_008443</name>
</gene>
<keyword evidence="2" id="KW-1185">Reference proteome</keyword>
<accession>A0A9P8TSZ5</accession>
<dbReference type="AlphaFoldDB" id="A0A9P8TSZ5"/>
<dbReference type="SUPFAM" id="SSF52047">
    <property type="entry name" value="RNI-like"/>
    <property type="match status" value="1"/>
</dbReference>
<dbReference type="OrthoDB" id="2520703at2759"/>
<evidence type="ECO:0000313" key="2">
    <source>
        <dbReference type="Proteomes" id="UP000827724"/>
    </source>
</evidence>
<sequence>MKRIADFLRSISLRPELGRYVRELNFSTFSSFQLEEDHLKAFADAAARLGVSLDDGVEELPYEVMVQLTIAQTPNVRVIGVTAYEVYSHDGIGAFTLLEEIAAQSPARVSLPHLRRLFLGHDHHRRISLGYFGGIIQLAPCIREVAMKPCYGLNYAGKDMKDEISLKNVTTLRLNGGHITKSELEWIIRLCGELEVFEYKHHSIYFSLDTDCVTPREVMEILKPHRNTLRSISLDLGRRARQGSDDFDFSRFCAHGDKILSLKNYSQLEKLQIDGSSVLFPEAQTPGYRTDILTELLPISIRRFYLTNAQKEATANMITLANSIAKFPLLKYIVLTGNSIEGPLGDIQVIFDKGEIDILRKVLKDNGVRFEVVGEWPNP</sequence>
<dbReference type="EMBL" id="JAIWOZ010000007">
    <property type="protein sequence ID" value="KAH6603668.1"/>
    <property type="molecule type" value="Genomic_DNA"/>
</dbReference>
<evidence type="ECO:0000313" key="1">
    <source>
        <dbReference type="EMBL" id="KAH6603668.1"/>
    </source>
</evidence>